<evidence type="ECO:0000259" key="3">
    <source>
        <dbReference type="Pfam" id="PF26140"/>
    </source>
</evidence>
<organism evidence="4 5">
    <name type="scientific">Clavelina lepadiformis</name>
    <name type="common">Light-bulb sea squirt</name>
    <name type="synonym">Ascidia lepadiformis</name>
    <dbReference type="NCBI Taxonomy" id="159417"/>
    <lineage>
        <taxon>Eukaryota</taxon>
        <taxon>Metazoa</taxon>
        <taxon>Chordata</taxon>
        <taxon>Tunicata</taxon>
        <taxon>Ascidiacea</taxon>
        <taxon>Aplousobranchia</taxon>
        <taxon>Clavelinidae</taxon>
        <taxon>Clavelina</taxon>
    </lineage>
</organism>
<reference evidence="4 5" key="1">
    <citation type="submission" date="2024-02" db="EMBL/GenBank/DDBJ databases">
        <authorList>
            <person name="Daric V."/>
            <person name="Darras S."/>
        </authorList>
    </citation>
    <scope>NUCLEOTIDE SEQUENCE [LARGE SCALE GENOMIC DNA]</scope>
</reference>
<dbReference type="InterPro" id="IPR021714">
    <property type="entry name" value="URB1_N"/>
</dbReference>
<protein>
    <recommendedName>
        <fullName evidence="6">Nucleolar pre-ribosomal-associated protein 1</fullName>
    </recommendedName>
</protein>
<feature type="domain" description="URB1 C-terminal" evidence="2">
    <location>
        <begin position="1658"/>
        <end position="1850"/>
    </location>
</feature>
<evidence type="ECO:0008006" key="6">
    <source>
        <dbReference type="Google" id="ProtNLM"/>
    </source>
</evidence>
<name>A0ABP0G4X7_CLALP</name>
<sequence length="2020" mass="229369">MGKNKIANVTAQNVDVKSNFSESFDPVKFTKALQDDELAVKALQKFLKTNRQLDQTTVECDVVKEYVSHCVQCSELFKCLTRWKSSPTKLSVLFETFTIILMRTCDDLSNLTGLAITKRILQEYIDSIYACLSLRNSSDTISATLRMLSAIVMQGNACAADVVINLDLSSNVMKSLASYHQSVKSNARKPFSNVRVCFVRFVLSFFLNGNLKTIRQVLEARGFVDSVFRGFKKDSKSLVALFLSTILDVVIKEISISKTNKVKLLAAHGVLSSIADLLEWEGSSSYSVEQVEKDILSKDMTDDEILLPQVAYKFLFECCCSVKHGIIFHDNEFGTGLRSCNHVMQKFLVNLKSASTNPFAHLLVVNILKACPDILGTYLHAATLTFDPRPTAIWFQNCRLVLDIYSHQPKVAPALNEATRQHPGILQNKFATEKLVAMLTPAILPICFHRSNMNATLKHESKEVEMVGLKILESSLQKLNASITFLEEEKNWKKSIYNEMDRIALCAALKLEMKNQLPDITTLLLCWKAMSKEDKGKEKEFEEKSLLGISLYQEIFPDSLNKCQFDFSLLLQGLDNNGLPENKKNIVHILDILFHSAYKYKWFKKGVSKKTLFHQLVYVLVETIKDTSGKDNHVLETAMQLVTKVLIINKIMDENSSGLFTWIYNLGLASDGQSQDQLLQFFEKTVASVAKRPHRYYEKAMAIIESTNDSSIPKDNQNKTSKDIPYVEIDRLNGVWKHFTGTNLSCAESSKVEVSLMLVSAFEQLSFFANDEGNKSLQSLDRWLSLVLTDLLHSNTIGSSLDDFVRLVIVLSCEVPLLHKFHSLSELVQTLAIGEGIKFSSSKKIMTQDDYDKTISYTQHENNIKTILPDNVLTFLRSTLLPDSEDLIDIIIKRYLNVAAISTAGKQDNMCCSSFFQSWCSKQKLYQQLYLLKKVSIVFESDLPAVFDPKYEVMNILTETGLKICSFFFAYLNWIYDQTAPRLSSSDESNPLFESLFCDHHSRVVGNFPIPETSTEDFLVLLQKILLSDIFSKLYLSKSPHYQAKLTSYFSERALYLVKLRCKSKHDVPLNFPPFELVVDSVSAHLSGQDSSPVSVMGVQHFDQLLPYMDRNNVNKVLNIALTCRNCQKAETVQIICSCVLHLLKSCAVLPDDPLLKNSVHFLFQTLVSGEPKADSFIEMILHKVKLHSAYAMLAKEKVISWCFRNSKLPGSITMLELLVSKNPHLQECFVRNLCDKDSEMSLSKLSTDKKVQLVSPITSILEDGKQSSLLLNQDFLHLLEKSYAQLLIDDLMEQNPVFLDCEKAFLIAWMMEHGVVSTQYMQNLSESIHEAFQDVAKFQERWLVASQLLKEMQKINLSEDISSLCLNLLQSLMTLSCKLMKRDDGNNAGGLMNVSKTLSDVLDQNVTGSIFNLRNSLWKVWNNYVKLALKYCFFNPMILEFVTKFILNFYDECNNAEIIKASTIFEMIKTHSAFLKLLLSELKEDAEVKTSLVKLLHCLIKKCDADQLQLKDFSFLLSAYGGTLSISDQYLYQMMLIYESKGISMKKFSPFLWGAMATDAYKLKQKKAENLFLKNSPNKVLDCLDADIMQMTLEYFPLRRKMPTVELISKSDTNRCLFADEIASSLYDPCFLLCAVSHMLSPAHYIDCKRFAEQKLLSFLLVCLSSHCKNVRHLSAQCILRYFDHAQSSRFPQNNLILHLISCIRNAVTTKSGAIKKLPFVIAFYLAKLVQLLFQPADHMFSVMYRFLLVKPEIDLTNIPEFYATFFSSESEYKIERVWTLDLLRTGLRDMSDYKTIERRQLFRILMSYTESPTSDNFTRQQVLQIIVKASKIRGALFDLIDNQALIPWLVNITLIQNKQLAIHDSGETYTQRGDSTCDIINVILSLWQTLDVVRVEHNQTTAEDESNVTEKAKFRQVSRRLAESVISLCFDVLTNILFSYNGHKTAENSDNARVGSGTAESTVEIIKVISRASSYADTIAARPRRLEILSRAKTMLASSGRNISEILDTLMNYCCSKS</sequence>
<proteinExistence type="predicted"/>
<accession>A0ABP0G4X7</accession>
<dbReference type="InterPro" id="IPR039844">
    <property type="entry name" value="URB1"/>
</dbReference>
<dbReference type="PANTHER" id="PTHR13500">
    <property type="entry name" value="NUCLEOLAR PRERIBOSOMAL-ASSOCIATED PROTEIN 1"/>
    <property type="match status" value="1"/>
</dbReference>
<keyword evidence="5" id="KW-1185">Reference proteome</keyword>
<evidence type="ECO:0000259" key="2">
    <source>
        <dbReference type="Pfam" id="PF16201"/>
    </source>
</evidence>
<evidence type="ECO:0000313" key="5">
    <source>
        <dbReference type="Proteomes" id="UP001642483"/>
    </source>
</evidence>
<dbReference type="InterPro" id="IPR059018">
    <property type="entry name" value="HEAT_URB1"/>
</dbReference>
<dbReference type="Proteomes" id="UP001642483">
    <property type="component" value="Unassembled WGS sequence"/>
</dbReference>
<dbReference type="InterPro" id="IPR032436">
    <property type="entry name" value="URB1_C"/>
</dbReference>
<dbReference type="PANTHER" id="PTHR13500:SF0">
    <property type="entry name" value="NUCLEOLAR PRE-RIBOSOMAL-ASSOCIATED PROTEIN 1"/>
    <property type="match status" value="1"/>
</dbReference>
<comment type="caution">
    <text evidence="4">The sequence shown here is derived from an EMBL/GenBank/DDBJ whole genome shotgun (WGS) entry which is preliminary data.</text>
</comment>
<dbReference type="EMBL" id="CAWYQH010000101">
    <property type="protein sequence ID" value="CAK8685891.1"/>
    <property type="molecule type" value="Genomic_DNA"/>
</dbReference>
<dbReference type="Pfam" id="PF11707">
    <property type="entry name" value="Npa1"/>
    <property type="match status" value="1"/>
</dbReference>
<feature type="domain" description="URB1 central HEAT repeat" evidence="3">
    <location>
        <begin position="599"/>
        <end position="709"/>
    </location>
</feature>
<evidence type="ECO:0000259" key="1">
    <source>
        <dbReference type="Pfam" id="PF11707"/>
    </source>
</evidence>
<feature type="domain" description="URB1 N-terminal" evidence="1">
    <location>
        <begin position="73"/>
        <end position="397"/>
    </location>
</feature>
<dbReference type="Pfam" id="PF16201">
    <property type="entry name" value="NopRA1"/>
    <property type="match status" value="1"/>
</dbReference>
<evidence type="ECO:0000313" key="4">
    <source>
        <dbReference type="EMBL" id="CAK8685891.1"/>
    </source>
</evidence>
<gene>
    <name evidence="4" type="ORF">CVLEPA_LOCUS17604</name>
</gene>
<dbReference type="Pfam" id="PF26140">
    <property type="entry name" value="HEAT_URB1"/>
    <property type="match status" value="1"/>
</dbReference>